<evidence type="ECO:0008006" key="10">
    <source>
        <dbReference type="Google" id="ProtNLM"/>
    </source>
</evidence>
<feature type="transmembrane region" description="Helical" evidence="7">
    <location>
        <begin position="287"/>
        <end position="305"/>
    </location>
</feature>
<dbReference type="EMBL" id="CP022983">
    <property type="protein sequence ID" value="ASV69663.1"/>
    <property type="molecule type" value="Genomic_DNA"/>
</dbReference>
<dbReference type="PANTHER" id="PTHR43266">
    <property type="entry name" value="MACROLIDE-EFFLUX PROTEIN"/>
    <property type="match status" value="1"/>
</dbReference>
<dbReference type="CDD" id="cd06173">
    <property type="entry name" value="MFS_MefA_like"/>
    <property type="match status" value="1"/>
</dbReference>
<feature type="transmembrane region" description="Helical" evidence="7">
    <location>
        <begin position="172"/>
        <end position="193"/>
    </location>
</feature>
<dbReference type="InterPro" id="IPR036259">
    <property type="entry name" value="MFS_trans_sf"/>
</dbReference>
<protein>
    <recommendedName>
        <fullName evidence="10">MFS transporter</fullName>
    </recommendedName>
</protein>
<feature type="transmembrane region" description="Helical" evidence="7">
    <location>
        <begin position="103"/>
        <end position="120"/>
    </location>
</feature>
<dbReference type="Pfam" id="PF05977">
    <property type="entry name" value="MFS_3"/>
    <property type="match status" value="1"/>
</dbReference>
<evidence type="ECO:0000256" key="3">
    <source>
        <dbReference type="ARBA" id="ARBA00022475"/>
    </source>
</evidence>
<feature type="transmembrane region" description="Helical" evidence="7">
    <location>
        <begin position="257"/>
        <end position="280"/>
    </location>
</feature>
<sequence length="412" mass="47168">MYQSILRNNRAFRFYLLSKSFTSLGNMMINMAFLFFAFSLTGSSSYVTAMVAAQVLPYLLFGLIGGVLADWIPIKKWLIRMEIIKIPIIMIVVVLFYTQQLQYWQLIFLCLSIHTIGCLYDPASRALLMKVTVEEERTTANSLVDSITRGVVIVGPVGNLIILATIGKIHLFTISIVSYLVSAIFLSFVKVYIHSAIKTNKLKIYRSLKEFFHWLIQHHILRNVIFITVVIVFFHTWVWQVGLFLLVEQMVTKGEEWYSILTSWYGLFVIVVNVIIPLFIKRFTMMQYVIGSFIWGAGISIVGLVNGLPFLFIGVSLAAIGLPISGLARVYLLQKHLPDEMLGRGFSFSAFTLYCANAFSLLLFGLFSHIVPVRFLFAICGLFICLFTFYYFVKLFRNVRGEMPYTLLKRRL</sequence>
<keyword evidence="2" id="KW-0813">Transport</keyword>
<dbReference type="PANTHER" id="PTHR43266:SF2">
    <property type="entry name" value="MAJOR FACILITATOR SUPERFAMILY (MFS) PROFILE DOMAIN-CONTAINING PROTEIN"/>
    <property type="match status" value="1"/>
</dbReference>
<feature type="transmembrane region" description="Helical" evidence="7">
    <location>
        <begin position="77"/>
        <end position="97"/>
    </location>
</feature>
<evidence type="ECO:0000313" key="9">
    <source>
        <dbReference type="Proteomes" id="UP000215137"/>
    </source>
</evidence>
<feature type="transmembrane region" description="Helical" evidence="7">
    <location>
        <begin position="214"/>
        <end position="237"/>
    </location>
</feature>
<feature type="transmembrane region" description="Helical" evidence="7">
    <location>
        <begin position="345"/>
        <end position="367"/>
    </location>
</feature>
<feature type="transmembrane region" description="Helical" evidence="7">
    <location>
        <begin position="21"/>
        <end position="40"/>
    </location>
</feature>
<accession>A0A248TN65</accession>
<evidence type="ECO:0000313" key="8">
    <source>
        <dbReference type="EMBL" id="ASV69663.1"/>
    </source>
</evidence>
<dbReference type="OrthoDB" id="9775268at2"/>
<dbReference type="AlphaFoldDB" id="A0A248TN65"/>
<dbReference type="InterPro" id="IPR010290">
    <property type="entry name" value="TM_effector"/>
</dbReference>
<dbReference type="Proteomes" id="UP000215137">
    <property type="component" value="Chromosome"/>
</dbReference>
<keyword evidence="6 7" id="KW-0472">Membrane</keyword>
<dbReference type="KEGG" id="bko:CKF48_21540"/>
<organism evidence="8 9">
    <name type="scientific">Cytobacillus kochii</name>
    <dbReference type="NCBI Taxonomy" id="859143"/>
    <lineage>
        <taxon>Bacteria</taxon>
        <taxon>Bacillati</taxon>
        <taxon>Bacillota</taxon>
        <taxon>Bacilli</taxon>
        <taxon>Bacillales</taxon>
        <taxon>Bacillaceae</taxon>
        <taxon>Cytobacillus</taxon>
    </lineage>
</organism>
<keyword evidence="3" id="KW-1003">Cell membrane</keyword>
<evidence type="ECO:0000256" key="7">
    <source>
        <dbReference type="SAM" id="Phobius"/>
    </source>
</evidence>
<name>A0A248TN65_9BACI</name>
<feature type="transmembrane region" description="Helical" evidence="7">
    <location>
        <begin position="147"/>
        <end position="166"/>
    </location>
</feature>
<feature type="transmembrane region" description="Helical" evidence="7">
    <location>
        <begin position="311"/>
        <end position="333"/>
    </location>
</feature>
<comment type="subcellular location">
    <subcellularLocation>
        <location evidence="1">Cell membrane</location>
        <topology evidence="1">Multi-pass membrane protein</topology>
    </subcellularLocation>
</comment>
<dbReference type="GO" id="GO:0005886">
    <property type="term" value="C:plasma membrane"/>
    <property type="evidence" value="ECO:0007669"/>
    <property type="project" value="UniProtKB-SubCell"/>
</dbReference>
<dbReference type="Gene3D" id="1.20.1250.20">
    <property type="entry name" value="MFS general substrate transporter like domains"/>
    <property type="match status" value="1"/>
</dbReference>
<evidence type="ECO:0000256" key="6">
    <source>
        <dbReference type="ARBA" id="ARBA00023136"/>
    </source>
</evidence>
<keyword evidence="9" id="KW-1185">Reference proteome</keyword>
<evidence type="ECO:0000256" key="2">
    <source>
        <dbReference type="ARBA" id="ARBA00022448"/>
    </source>
</evidence>
<keyword evidence="5 7" id="KW-1133">Transmembrane helix</keyword>
<proteinExistence type="predicted"/>
<evidence type="ECO:0000256" key="4">
    <source>
        <dbReference type="ARBA" id="ARBA00022692"/>
    </source>
</evidence>
<feature type="transmembrane region" description="Helical" evidence="7">
    <location>
        <begin position="46"/>
        <end position="65"/>
    </location>
</feature>
<evidence type="ECO:0000256" key="5">
    <source>
        <dbReference type="ARBA" id="ARBA00022989"/>
    </source>
</evidence>
<keyword evidence="4 7" id="KW-0812">Transmembrane</keyword>
<feature type="transmembrane region" description="Helical" evidence="7">
    <location>
        <begin position="373"/>
        <end position="393"/>
    </location>
</feature>
<evidence type="ECO:0000256" key="1">
    <source>
        <dbReference type="ARBA" id="ARBA00004651"/>
    </source>
</evidence>
<gene>
    <name evidence="8" type="ORF">CKF48_21540</name>
</gene>
<reference evidence="8 9" key="1">
    <citation type="submission" date="2017-08" db="EMBL/GenBank/DDBJ databases">
        <title>Complete Genome Sequence of Bacillus kochii Oregon-R-modENCODE STRAIN BDGP4, isolated from Drosophila melanogaster gut.</title>
        <authorList>
            <person name="Wan K.H."/>
            <person name="Yu C."/>
            <person name="Park S."/>
            <person name="Hammonds A.S."/>
            <person name="Booth B.W."/>
            <person name="Celniker S.E."/>
        </authorList>
    </citation>
    <scope>NUCLEOTIDE SEQUENCE [LARGE SCALE GENOMIC DNA]</scope>
    <source>
        <strain evidence="8 9">BDGP4</strain>
    </source>
</reference>
<dbReference type="SUPFAM" id="SSF103473">
    <property type="entry name" value="MFS general substrate transporter"/>
    <property type="match status" value="1"/>
</dbReference>